<name>A0A422N2A2_TRYRA</name>
<dbReference type="AlphaFoldDB" id="A0A422N2A2"/>
<evidence type="ECO:0000313" key="3">
    <source>
        <dbReference type="Proteomes" id="UP000283634"/>
    </source>
</evidence>
<dbReference type="OrthoDB" id="248575at2759"/>
<gene>
    <name evidence="2" type="ORF">TraAM80_08103</name>
</gene>
<proteinExistence type="predicted"/>
<evidence type="ECO:0000313" key="2">
    <source>
        <dbReference type="EMBL" id="RNE99569.1"/>
    </source>
</evidence>
<keyword evidence="3" id="KW-1185">Reference proteome</keyword>
<organism evidence="2 3">
    <name type="scientific">Trypanosoma rangeli</name>
    <dbReference type="NCBI Taxonomy" id="5698"/>
    <lineage>
        <taxon>Eukaryota</taxon>
        <taxon>Discoba</taxon>
        <taxon>Euglenozoa</taxon>
        <taxon>Kinetoplastea</taxon>
        <taxon>Metakinetoplastina</taxon>
        <taxon>Trypanosomatida</taxon>
        <taxon>Trypanosomatidae</taxon>
        <taxon>Trypanosoma</taxon>
        <taxon>Herpetosoma</taxon>
    </lineage>
</organism>
<accession>A0A422N2A2</accession>
<dbReference type="VEuPathDB" id="TriTrypDB:TRSC58_06264"/>
<feature type="region of interest" description="Disordered" evidence="1">
    <location>
        <begin position="335"/>
        <end position="381"/>
    </location>
</feature>
<reference evidence="2 3" key="1">
    <citation type="journal article" date="2018" name="BMC Genomics">
        <title>Genomic comparison of Trypanosoma conorhini and Trypanosoma rangeli to Trypanosoma cruzi strains of high and low virulence.</title>
        <authorList>
            <person name="Bradwell K.R."/>
            <person name="Koparde V.N."/>
            <person name="Matveyev A.V."/>
            <person name="Serrano M.G."/>
            <person name="Alves J.M."/>
            <person name="Parikh H."/>
            <person name="Huang B."/>
            <person name="Lee V."/>
            <person name="Espinosa-Alvarez O."/>
            <person name="Ortiz P.A."/>
            <person name="Costa-Martins A.G."/>
            <person name="Teixeira M.M."/>
            <person name="Buck G.A."/>
        </authorList>
    </citation>
    <scope>NUCLEOTIDE SEQUENCE [LARGE SCALE GENOMIC DNA]</scope>
    <source>
        <strain evidence="2 3">AM80</strain>
    </source>
</reference>
<sequence length="636" mass="69183">MSLREDIAALTAALHRFSCLQDRGRSSGMPDCKLCGANNCNGVTEKEKNADRPTDCAGCTTRLSDVEISAISMAVEGDACGDAESASTQQAVALQFQSPRAYESTFVAPPSSNTTALPCGDESDSHRKSVGGLNVTRATTPQERVALDECRTAVWERNRTRGEGLSVMAEEATQFSSIALDATATSSGESTALHDTPQDCQHQMEEAYIHILRKLLLEIHHLDARTKALSAQCEGERENWQNLQRKHEKELLGRNALIGALRQHLVDICAGGDSASAGDARMSSGSEWTLGNYGARLTPTVVNRCSTKESRSKSGAGTTTDMHLYDRPVVSSELCGMSSSSTVERSSRQGQQRTSEEVRRGSSVGGIRQGVSGDAGTLTHPNSLSEFQQQRCSYWGATRAIEEVATQTSFVGKPETTAAAATETQRVEDALEAMPRKGLSKCALGEVAKGNSGEANRPVQCATSGSALYHSHRGHKKRRPRALTKLEEFEIERNRRKSEVPATHVVLRTPGRFGRSNGGACQHSSGCGLCCRNELCVEACALIQRGSKGVRPASRPRRTSLSKIQRNKHQIESCETRELLRGIMEKHALMEDRLRIFQERLDKQEMGLQNMTGLFRDVMLPSTAGSQKFRPIADSL</sequence>
<evidence type="ECO:0000256" key="1">
    <source>
        <dbReference type="SAM" id="MobiDB-lite"/>
    </source>
</evidence>
<feature type="region of interest" description="Disordered" evidence="1">
    <location>
        <begin position="106"/>
        <end position="129"/>
    </location>
</feature>
<dbReference type="GeneID" id="40332036"/>
<dbReference type="Proteomes" id="UP000283634">
    <property type="component" value="Unassembled WGS sequence"/>
</dbReference>
<dbReference type="RefSeq" id="XP_029235274.1">
    <property type="nucleotide sequence ID" value="XM_029384863.1"/>
</dbReference>
<dbReference type="OMA" id="AQCEGER"/>
<dbReference type="EMBL" id="MKGL01000377">
    <property type="protein sequence ID" value="RNE99569.1"/>
    <property type="molecule type" value="Genomic_DNA"/>
</dbReference>
<comment type="caution">
    <text evidence="2">The sequence shown here is derived from an EMBL/GenBank/DDBJ whole genome shotgun (WGS) entry which is preliminary data.</text>
</comment>
<protein>
    <submittedName>
        <fullName evidence="2">Uncharacterized protein</fullName>
    </submittedName>
</protein>